<protein>
    <submittedName>
        <fullName evidence="2">Uncharacterized protein</fullName>
    </submittedName>
</protein>
<dbReference type="WBParaSite" id="JU765_v2.g10887.t1">
    <property type="protein sequence ID" value="JU765_v2.g10887.t1"/>
    <property type="gene ID" value="JU765_v2.g10887"/>
</dbReference>
<evidence type="ECO:0000313" key="1">
    <source>
        <dbReference type="Proteomes" id="UP000887576"/>
    </source>
</evidence>
<sequence>MSNFVLKYFEPCQPDWQAFIDEIKELMDSPADFFVNRPNEAKAFCVLISTIQLIALLLAHSYFGAFLAIWIGFASFILSAATALLSQSIKDQIALLPLVQFLSNGTAKWKHVQFTISLCLTSANFISIILQIALATKFTVYLFTAILSILLFAAYAIESLASLRIDDGTGDERTPVAEEARVV</sequence>
<proteinExistence type="predicted"/>
<reference evidence="2" key="1">
    <citation type="submission" date="2022-11" db="UniProtKB">
        <authorList>
            <consortium name="WormBaseParasite"/>
        </authorList>
    </citation>
    <scope>IDENTIFICATION</scope>
</reference>
<organism evidence="1 2">
    <name type="scientific">Panagrolaimus sp. JU765</name>
    <dbReference type="NCBI Taxonomy" id="591449"/>
    <lineage>
        <taxon>Eukaryota</taxon>
        <taxon>Metazoa</taxon>
        <taxon>Ecdysozoa</taxon>
        <taxon>Nematoda</taxon>
        <taxon>Chromadorea</taxon>
        <taxon>Rhabditida</taxon>
        <taxon>Tylenchina</taxon>
        <taxon>Panagrolaimomorpha</taxon>
        <taxon>Panagrolaimoidea</taxon>
        <taxon>Panagrolaimidae</taxon>
        <taxon>Panagrolaimus</taxon>
    </lineage>
</organism>
<name>A0AC34PXH4_9BILA</name>
<accession>A0AC34PXH4</accession>
<dbReference type="Proteomes" id="UP000887576">
    <property type="component" value="Unplaced"/>
</dbReference>
<evidence type="ECO:0000313" key="2">
    <source>
        <dbReference type="WBParaSite" id="JU765_v2.g10887.t1"/>
    </source>
</evidence>